<keyword evidence="9" id="KW-0675">Receptor</keyword>
<reference evidence="14" key="1">
    <citation type="submission" date="2011-07" db="EMBL/GenBank/DDBJ databases">
        <authorList>
            <consortium name="Caenorhabditis brenneri Sequencing and Analysis Consortium"/>
            <person name="Wilson R.K."/>
        </authorList>
    </citation>
    <scope>NUCLEOTIDE SEQUENCE [LARGE SCALE GENOMIC DNA]</scope>
    <source>
        <strain evidence="14">PB2801</strain>
    </source>
</reference>
<accession>G0M9M8</accession>
<gene>
    <name evidence="13" type="ORF">CAEBREN_14977</name>
</gene>
<name>G0M9M8_CAEBE</name>
<organism evidence="14">
    <name type="scientific">Caenorhabditis brenneri</name>
    <name type="common">Nematode worm</name>
    <dbReference type="NCBI Taxonomy" id="135651"/>
    <lineage>
        <taxon>Eukaryota</taxon>
        <taxon>Metazoa</taxon>
        <taxon>Ecdysozoa</taxon>
        <taxon>Nematoda</taxon>
        <taxon>Chromadorea</taxon>
        <taxon>Rhabditida</taxon>
        <taxon>Rhabditina</taxon>
        <taxon>Rhabditomorpha</taxon>
        <taxon>Rhabditoidea</taxon>
        <taxon>Rhabditidae</taxon>
        <taxon>Peloderinae</taxon>
        <taxon>Caenorhabditis</taxon>
    </lineage>
</organism>
<dbReference type="Pfam" id="PF00105">
    <property type="entry name" value="zf-C4"/>
    <property type="match status" value="1"/>
</dbReference>
<dbReference type="InParanoid" id="G0M9M8"/>
<dbReference type="PRINTS" id="PR00047">
    <property type="entry name" value="STROIDFINGER"/>
</dbReference>
<dbReference type="PROSITE" id="PS51030">
    <property type="entry name" value="NUCLEAR_REC_DBD_2"/>
    <property type="match status" value="1"/>
</dbReference>
<proteinExistence type="inferred from homology"/>
<evidence type="ECO:0000256" key="10">
    <source>
        <dbReference type="ARBA" id="ARBA00023242"/>
    </source>
</evidence>
<evidence type="ECO:0000256" key="1">
    <source>
        <dbReference type="ARBA" id="ARBA00004123"/>
    </source>
</evidence>
<keyword evidence="5" id="KW-0862">Zinc</keyword>
<evidence type="ECO:0000259" key="11">
    <source>
        <dbReference type="PROSITE" id="PS51030"/>
    </source>
</evidence>
<dbReference type="STRING" id="135651.G0M9M8"/>
<evidence type="ECO:0000256" key="3">
    <source>
        <dbReference type="ARBA" id="ARBA00022723"/>
    </source>
</evidence>
<keyword evidence="10" id="KW-0539">Nucleus</keyword>
<keyword evidence="6" id="KW-0805">Transcription regulation</keyword>
<evidence type="ECO:0000256" key="6">
    <source>
        <dbReference type="ARBA" id="ARBA00023015"/>
    </source>
</evidence>
<evidence type="ECO:0000256" key="8">
    <source>
        <dbReference type="ARBA" id="ARBA00023163"/>
    </source>
</evidence>
<dbReference type="SUPFAM" id="SSF48508">
    <property type="entry name" value="Nuclear receptor ligand-binding domain"/>
    <property type="match status" value="1"/>
</dbReference>
<dbReference type="InterPro" id="IPR013088">
    <property type="entry name" value="Znf_NHR/GATA"/>
</dbReference>
<dbReference type="PROSITE" id="PS51843">
    <property type="entry name" value="NR_LBD"/>
    <property type="match status" value="1"/>
</dbReference>
<comment type="subcellular location">
    <subcellularLocation>
        <location evidence="1">Nucleus</location>
    </subcellularLocation>
</comment>
<dbReference type="GO" id="GO:0000978">
    <property type="term" value="F:RNA polymerase II cis-regulatory region sequence-specific DNA binding"/>
    <property type="evidence" value="ECO:0007669"/>
    <property type="project" value="InterPro"/>
</dbReference>
<dbReference type="Proteomes" id="UP000008068">
    <property type="component" value="Unassembled WGS sequence"/>
</dbReference>
<dbReference type="SMART" id="SM00399">
    <property type="entry name" value="ZnF_C4"/>
    <property type="match status" value="1"/>
</dbReference>
<dbReference type="HOGENOM" id="CLU_007368_7_1_1"/>
<dbReference type="PANTHER" id="PTHR45680">
    <property type="entry name" value="NUCLEAR HORMONE RECEPTOR FAMILY"/>
    <property type="match status" value="1"/>
</dbReference>
<dbReference type="InterPro" id="IPR051152">
    <property type="entry name" value="C.elegans_Orphan_NR"/>
</dbReference>
<dbReference type="InterPro" id="IPR000536">
    <property type="entry name" value="Nucl_hrmn_rcpt_lig-bd"/>
</dbReference>
<evidence type="ECO:0000256" key="9">
    <source>
        <dbReference type="ARBA" id="ARBA00023170"/>
    </source>
</evidence>
<dbReference type="InterPro" id="IPR035500">
    <property type="entry name" value="NHR-like_dom_sf"/>
</dbReference>
<dbReference type="InterPro" id="IPR049636">
    <property type="entry name" value="HNF4-like_DBD"/>
</dbReference>
<feature type="domain" description="NR LBD" evidence="12">
    <location>
        <begin position="153"/>
        <end position="399"/>
    </location>
</feature>
<evidence type="ECO:0000256" key="4">
    <source>
        <dbReference type="ARBA" id="ARBA00022771"/>
    </source>
</evidence>
<dbReference type="CDD" id="cd06960">
    <property type="entry name" value="NR_DBD_HNF4A"/>
    <property type="match status" value="1"/>
</dbReference>
<dbReference type="GO" id="GO:0005634">
    <property type="term" value="C:nucleus"/>
    <property type="evidence" value="ECO:0007669"/>
    <property type="project" value="UniProtKB-SubCell"/>
</dbReference>
<dbReference type="SMART" id="SM00430">
    <property type="entry name" value="HOLI"/>
    <property type="match status" value="1"/>
</dbReference>
<dbReference type="Gene3D" id="3.30.50.10">
    <property type="entry name" value="Erythroid Transcription Factor GATA-1, subunit A"/>
    <property type="match status" value="1"/>
</dbReference>
<protein>
    <recommendedName>
        <fullName evidence="15">Nuclear Hormone Receptor family</fullName>
    </recommendedName>
</protein>
<evidence type="ECO:0000256" key="2">
    <source>
        <dbReference type="ARBA" id="ARBA00005993"/>
    </source>
</evidence>
<evidence type="ECO:0000256" key="5">
    <source>
        <dbReference type="ARBA" id="ARBA00022833"/>
    </source>
</evidence>
<keyword evidence="14" id="KW-1185">Reference proteome</keyword>
<dbReference type="SUPFAM" id="SSF57716">
    <property type="entry name" value="Glucocorticoid receptor-like (DNA-binding domain)"/>
    <property type="match status" value="1"/>
</dbReference>
<dbReference type="GO" id="GO:0008270">
    <property type="term" value="F:zinc ion binding"/>
    <property type="evidence" value="ECO:0007669"/>
    <property type="project" value="UniProtKB-KW"/>
</dbReference>
<keyword evidence="8" id="KW-0804">Transcription</keyword>
<dbReference type="GO" id="GO:0003700">
    <property type="term" value="F:DNA-binding transcription factor activity"/>
    <property type="evidence" value="ECO:0007669"/>
    <property type="project" value="InterPro"/>
</dbReference>
<dbReference type="Gene3D" id="1.10.565.10">
    <property type="entry name" value="Retinoid X Receptor"/>
    <property type="match status" value="1"/>
</dbReference>
<evidence type="ECO:0000313" key="14">
    <source>
        <dbReference type="Proteomes" id="UP000008068"/>
    </source>
</evidence>
<dbReference type="EMBL" id="GL379787">
    <property type="protein sequence ID" value="EGT31076.1"/>
    <property type="molecule type" value="Genomic_DNA"/>
</dbReference>
<evidence type="ECO:0000256" key="7">
    <source>
        <dbReference type="ARBA" id="ARBA00023125"/>
    </source>
</evidence>
<keyword evidence="3" id="KW-0479">Metal-binding</keyword>
<dbReference type="OMA" id="FDMLSIE"/>
<dbReference type="FunCoup" id="G0M9M8">
    <property type="interactions" value="243"/>
</dbReference>
<sequence>MENNSPDCEICGLESQGFHFGVLSCRACSAFFRRTATSPKWAMKKCANPKKCEPGIAGYQCKPCRLKRCYEVGMDTKKFQFDRDGLLVRTKKTKDLPKSFEIFVGRPEYVLFCTPGTSAQISNPKTLIDVSYLVDKASKILLDGPEKPLIARDQLHKLAIGFSFLGNTATEMKEFNHSTKEDVMKIWEFYFLTVARWLTYFDEFQKLEHEVQMQILLAIWHVWGRLDKLLATAVNRRRGYCPTKNLLTLSNGVFIDMDKQEVDVEWMTNYNPEQVLTFIDGVRARELISDIDPLVDLEPSDIEAAYMLAQLSFHYAGKRYPGEIEEICDHLQDVLASNLHDYYLQDRKMERYSGRLAKLMKVNGAVQKNIWENRSKIEISKTFDMLSIEISHPEMFYDTGF</sequence>
<dbReference type="OrthoDB" id="5778079at2759"/>
<feature type="domain" description="Nuclear receptor" evidence="11">
    <location>
        <begin position="5"/>
        <end position="81"/>
    </location>
</feature>
<evidence type="ECO:0008006" key="15">
    <source>
        <dbReference type="Google" id="ProtNLM"/>
    </source>
</evidence>
<dbReference type="Pfam" id="PF00104">
    <property type="entry name" value="Hormone_recep"/>
    <property type="match status" value="1"/>
</dbReference>
<comment type="similarity">
    <text evidence="2">Belongs to the nuclear hormone receptor family.</text>
</comment>
<evidence type="ECO:0000259" key="12">
    <source>
        <dbReference type="PROSITE" id="PS51843"/>
    </source>
</evidence>
<keyword evidence="7" id="KW-0238">DNA-binding</keyword>
<evidence type="ECO:0000313" key="13">
    <source>
        <dbReference type="EMBL" id="EGT31076.1"/>
    </source>
</evidence>
<dbReference type="PANTHER" id="PTHR45680:SF10">
    <property type="entry name" value="NR LBD DOMAIN-CONTAINING PROTEIN-RELATED"/>
    <property type="match status" value="1"/>
</dbReference>
<keyword evidence="4" id="KW-0863">Zinc-finger</keyword>
<dbReference type="eggNOG" id="KOG3575">
    <property type="taxonomic scope" value="Eukaryota"/>
</dbReference>
<dbReference type="AlphaFoldDB" id="G0M9M8"/>
<dbReference type="InterPro" id="IPR001628">
    <property type="entry name" value="Znf_hrmn_rcpt"/>
</dbReference>